<dbReference type="EMBL" id="JAYKBW010000005">
    <property type="protein sequence ID" value="MEB3074756.1"/>
    <property type="molecule type" value="Genomic_DNA"/>
</dbReference>
<accession>A0ABU5Z720</accession>
<dbReference type="PROSITE" id="PS51186">
    <property type="entry name" value="GNAT"/>
    <property type="match status" value="1"/>
</dbReference>
<organism evidence="2 3">
    <name type="scientific">Capnocytophaga gingivalis</name>
    <dbReference type="NCBI Taxonomy" id="1017"/>
    <lineage>
        <taxon>Bacteria</taxon>
        <taxon>Pseudomonadati</taxon>
        <taxon>Bacteroidota</taxon>
        <taxon>Flavobacteriia</taxon>
        <taxon>Flavobacteriales</taxon>
        <taxon>Flavobacteriaceae</taxon>
        <taxon>Capnocytophaga</taxon>
    </lineage>
</organism>
<feature type="domain" description="N-acetyltransferase" evidence="1">
    <location>
        <begin position="2"/>
        <end position="164"/>
    </location>
</feature>
<dbReference type="InterPro" id="IPR016181">
    <property type="entry name" value="Acyl_CoA_acyltransferase"/>
</dbReference>
<dbReference type="SUPFAM" id="SSF55729">
    <property type="entry name" value="Acyl-CoA N-acyltransferases (Nat)"/>
    <property type="match status" value="1"/>
</dbReference>
<sequence>MVQLRALEPEDIDFLYQLENDQTLWEVSETQAPFSRQLLLSYIENAHQDIYQAKQQRFVITYQEKAVGCADLYDYQPKNKRASVAIAVVAAFRQKGIATKALELLCHYAFTFLDLHQLTAYIHQENLYSQKLFLRQGFLCTATLKDWCFFDGNFQNVYLYQYFKP</sequence>
<comment type="caution">
    <text evidence="2">The sequence shown here is derived from an EMBL/GenBank/DDBJ whole genome shotgun (WGS) entry which is preliminary data.</text>
</comment>
<dbReference type="RefSeq" id="WP_323983090.1">
    <property type="nucleotide sequence ID" value="NZ_JAYKBW010000005.1"/>
</dbReference>
<name>A0ABU5Z720_9FLAO</name>
<dbReference type="PANTHER" id="PTHR43415">
    <property type="entry name" value="SPERMIDINE N(1)-ACETYLTRANSFERASE"/>
    <property type="match status" value="1"/>
</dbReference>
<proteinExistence type="predicted"/>
<protein>
    <submittedName>
        <fullName evidence="2">GNAT family N-acetyltransferase</fullName>
    </submittedName>
</protein>
<evidence type="ECO:0000313" key="2">
    <source>
        <dbReference type="EMBL" id="MEB3074756.1"/>
    </source>
</evidence>
<evidence type="ECO:0000313" key="3">
    <source>
        <dbReference type="Proteomes" id="UP001311730"/>
    </source>
</evidence>
<dbReference type="InterPro" id="IPR000182">
    <property type="entry name" value="GNAT_dom"/>
</dbReference>
<dbReference type="Proteomes" id="UP001311730">
    <property type="component" value="Unassembled WGS sequence"/>
</dbReference>
<dbReference type="Pfam" id="PF13302">
    <property type="entry name" value="Acetyltransf_3"/>
    <property type="match status" value="1"/>
</dbReference>
<dbReference type="Gene3D" id="3.40.630.30">
    <property type="match status" value="1"/>
</dbReference>
<dbReference type="PANTHER" id="PTHR43415:SF3">
    <property type="entry name" value="GNAT-FAMILY ACETYLTRANSFERASE"/>
    <property type="match status" value="1"/>
</dbReference>
<reference evidence="2 3" key="1">
    <citation type="submission" date="2023-12" db="EMBL/GenBank/DDBJ databases">
        <title>Genomic sequences of Capnocytophaga and Parvimonas strains.</title>
        <authorList>
            <person name="Watt R.M."/>
            <person name="Wang M."/>
            <person name="Yang T."/>
            <person name="Tong W.M."/>
        </authorList>
    </citation>
    <scope>NUCLEOTIDE SEQUENCE [LARGE SCALE GENOMIC DNA]</scope>
    <source>
        <strain evidence="2 3">CCUG 13096</strain>
    </source>
</reference>
<gene>
    <name evidence="2" type="ORF">VJJ08_05505</name>
</gene>
<evidence type="ECO:0000259" key="1">
    <source>
        <dbReference type="PROSITE" id="PS51186"/>
    </source>
</evidence>
<keyword evidence="3" id="KW-1185">Reference proteome</keyword>